<gene>
    <name evidence="2" type="ORF">SAMN05444171_8026</name>
</gene>
<feature type="chain" id="PRO_5030032037" description="DUF3551 domain-containing protein" evidence="1">
    <location>
        <begin position="25"/>
        <end position="91"/>
    </location>
</feature>
<name>A0A1M7JIB6_9BRAD</name>
<dbReference type="EMBL" id="FNTI01000002">
    <property type="protein sequence ID" value="SEE78304.1"/>
    <property type="molecule type" value="Genomic_DNA"/>
</dbReference>
<dbReference type="OrthoDB" id="8255753at2"/>
<evidence type="ECO:0008006" key="4">
    <source>
        <dbReference type="Google" id="ProtNLM"/>
    </source>
</evidence>
<feature type="signal peptide" evidence="1">
    <location>
        <begin position="1"/>
        <end position="24"/>
    </location>
</feature>
<organism evidence="2 3">
    <name type="scientific">Bradyrhizobium lablabi</name>
    <dbReference type="NCBI Taxonomy" id="722472"/>
    <lineage>
        <taxon>Bacteria</taxon>
        <taxon>Pseudomonadati</taxon>
        <taxon>Pseudomonadota</taxon>
        <taxon>Alphaproteobacteria</taxon>
        <taxon>Hyphomicrobiales</taxon>
        <taxon>Nitrobacteraceae</taxon>
        <taxon>Bradyrhizobium</taxon>
    </lineage>
</organism>
<accession>A0A1M7JIB6</accession>
<dbReference type="Proteomes" id="UP000183208">
    <property type="component" value="Unassembled WGS sequence"/>
</dbReference>
<dbReference type="Pfam" id="PF12071">
    <property type="entry name" value="DUF3551"/>
    <property type="match status" value="1"/>
</dbReference>
<dbReference type="AlphaFoldDB" id="A0A1M7JIB6"/>
<proteinExistence type="predicted"/>
<evidence type="ECO:0000256" key="1">
    <source>
        <dbReference type="SAM" id="SignalP"/>
    </source>
</evidence>
<evidence type="ECO:0000313" key="3">
    <source>
        <dbReference type="Proteomes" id="UP000183208"/>
    </source>
</evidence>
<keyword evidence="1" id="KW-0732">Signal</keyword>
<reference evidence="2 3" key="1">
    <citation type="submission" date="2016-10" db="EMBL/GenBank/DDBJ databases">
        <authorList>
            <person name="de Groot N.N."/>
        </authorList>
    </citation>
    <scope>NUCLEOTIDE SEQUENCE [LARGE SCALE GENOMIC DNA]</scope>
    <source>
        <strain evidence="2 3">GAS522</strain>
    </source>
</reference>
<protein>
    <recommendedName>
        <fullName evidence="4">DUF3551 domain-containing protein</fullName>
    </recommendedName>
</protein>
<sequence length="91" mass="9326">MPRALRALMAGLAVAAAVATPAAAREMAFCIKGCDFGGGAGDCSFSSLAQCQATASGRDATCASNPYFGAKAELSKAEPPTNHNRLSRRNF</sequence>
<dbReference type="RefSeq" id="WP_074832694.1">
    <property type="nucleotide sequence ID" value="NZ_FNTI01000002.1"/>
</dbReference>
<dbReference type="InterPro" id="IPR021937">
    <property type="entry name" value="DUF3551"/>
</dbReference>
<evidence type="ECO:0000313" key="2">
    <source>
        <dbReference type="EMBL" id="SEE78304.1"/>
    </source>
</evidence>